<dbReference type="STRING" id="1531966.A0A0A1TPL4"/>
<evidence type="ECO:0000313" key="2">
    <source>
        <dbReference type="EMBL" id="CEJ93468.1"/>
    </source>
</evidence>
<dbReference type="AlphaFoldDB" id="A0A0A1TPL4"/>
<keyword evidence="1" id="KW-1133">Transmembrane helix</keyword>
<organism evidence="2 3">
    <name type="scientific">[Torrubiella] hemipterigena</name>
    <dbReference type="NCBI Taxonomy" id="1531966"/>
    <lineage>
        <taxon>Eukaryota</taxon>
        <taxon>Fungi</taxon>
        <taxon>Dikarya</taxon>
        <taxon>Ascomycota</taxon>
        <taxon>Pezizomycotina</taxon>
        <taxon>Sordariomycetes</taxon>
        <taxon>Hypocreomycetidae</taxon>
        <taxon>Hypocreales</taxon>
        <taxon>Clavicipitaceae</taxon>
        <taxon>Clavicipitaceae incertae sedis</taxon>
        <taxon>'Torrubiella' clade</taxon>
    </lineage>
</organism>
<dbReference type="PANTHER" id="PTHR34144">
    <property type="entry name" value="CHROMOSOME 8, WHOLE GENOME SHOTGUN SEQUENCE"/>
    <property type="match status" value="1"/>
</dbReference>
<accession>A0A0A1TPL4</accession>
<evidence type="ECO:0000313" key="3">
    <source>
        <dbReference type="Proteomes" id="UP000039046"/>
    </source>
</evidence>
<dbReference type="Proteomes" id="UP000039046">
    <property type="component" value="Unassembled WGS sequence"/>
</dbReference>
<gene>
    <name evidence="2" type="ORF">VHEMI09054</name>
</gene>
<protein>
    <recommendedName>
        <fullName evidence="4">Polysaccharide export protein</fullName>
    </recommendedName>
</protein>
<sequence length="410" mass="46954">MIVSTGIRLFLRRMARSRGVRIVVLLAMIVNFLETFSIYNRIAQIDKSSPMVHTYSKTERIYIASMHFNNEELLRNHWNRALLELVAALGEKNVFVNIYESGSWDDTKGALAELDALLEHRGIERRVEVSNTTHLDEIENPIKADGWIHTKRSKEKELRRIPYLSRLRNKTLQDLAKLAEEGVHFDKVLFLGDVVFTVDDVLTLMATNGGRYAATCSLDFSKPPLYYDTFALRDSKGQSHIMPTWPYFKSRGSRNALMHYEDAVSVASCWNGIVVMKAKPFTSSVKLRFRGVPDSLAKYHVEGSECCLIHADNPLSKTLGVYLNPRVRVGYNYAAYKATHPVTSWASPWKISYGIWANRISRWTTVTFERQVIHHRVKQWMEEDAANAEPGVFCLINEMQVLVENGWAHV</sequence>
<proteinExistence type="predicted"/>
<evidence type="ECO:0000256" key="1">
    <source>
        <dbReference type="SAM" id="Phobius"/>
    </source>
</evidence>
<evidence type="ECO:0008006" key="4">
    <source>
        <dbReference type="Google" id="ProtNLM"/>
    </source>
</evidence>
<dbReference type="HOGENOM" id="CLU_040564_1_0_1"/>
<name>A0A0A1TPL4_9HYPO</name>
<feature type="transmembrane region" description="Helical" evidence="1">
    <location>
        <begin position="20"/>
        <end position="39"/>
    </location>
</feature>
<dbReference type="InterPro" id="IPR021047">
    <property type="entry name" value="Mannosyltransferase_CMT1"/>
</dbReference>
<dbReference type="PANTHER" id="PTHR34144:SF7">
    <property type="entry name" value="EXPORT PROTEIN (CAP59), PUTATIVE (AFU_ORTHOLOGUE AFUA_7G05020)-RELATED"/>
    <property type="match status" value="1"/>
</dbReference>
<reference evidence="2 3" key="1">
    <citation type="journal article" date="2015" name="Genome Announc.">
        <title>Draft Genome Sequence and Gene Annotation of the Entomopathogenic Fungus Verticillium hemipterigenum.</title>
        <authorList>
            <person name="Horn F."/>
            <person name="Habel A."/>
            <person name="Scharf D.H."/>
            <person name="Dworschak J."/>
            <person name="Brakhage A.A."/>
            <person name="Guthke R."/>
            <person name="Hertweck C."/>
            <person name="Linde J."/>
        </authorList>
    </citation>
    <scope>NUCLEOTIDE SEQUENCE [LARGE SCALE GENOMIC DNA]</scope>
</reference>
<dbReference type="OrthoDB" id="262547at2759"/>
<keyword evidence="1" id="KW-0472">Membrane</keyword>
<dbReference type="Pfam" id="PF11735">
    <property type="entry name" value="CAP59_mtransfer"/>
    <property type="match status" value="1"/>
</dbReference>
<keyword evidence="3" id="KW-1185">Reference proteome</keyword>
<keyword evidence="1" id="KW-0812">Transmembrane</keyword>
<dbReference type="EMBL" id="CDHN01000005">
    <property type="protein sequence ID" value="CEJ93468.1"/>
    <property type="molecule type" value="Genomic_DNA"/>
</dbReference>